<gene>
    <name evidence="12" type="ORF">L3X38_013448</name>
</gene>
<evidence type="ECO:0000256" key="7">
    <source>
        <dbReference type="ARBA" id="ARBA00023136"/>
    </source>
</evidence>
<dbReference type="PANTHER" id="PTHR48063:SF112">
    <property type="entry name" value="RECEPTOR LIKE PROTEIN 30-LIKE"/>
    <property type="match status" value="1"/>
</dbReference>
<feature type="domain" description="Leucine-rich repeat-containing N-terminal plant-type" evidence="11">
    <location>
        <begin position="43"/>
        <end position="65"/>
    </location>
</feature>
<keyword evidence="3" id="KW-0812">Transmembrane</keyword>
<evidence type="ECO:0000256" key="9">
    <source>
        <dbReference type="ARBA" id="ARBA00023180"/>
    </source>
</evidence>
<feature type="signal peptide" evidence="10">
    <location>
        <begin position="1"/>
        <end position="24"/>
    </location>
</feature>
<evidence type="ECO:0000313" key="12">
    <source>
        <dbReference type="EMBL" id="KAI5345571.1"/>
    </source>
</evidence>
<evidence type="ECO:0000256" key="10">
    <source>
        <dbReference type="SAM" id="SignalP"/>
    </source>
</evidence>
<keyword evidence="2" id="KW-0433">Leucine-rich repeat</keyword>
<protein>
    <recommendedName>
        <fullName evidence="11">Leucine-rich repeat-containing N-terminal plant-type domain-containing protein</fullName>
    </recommendedName>
</protein>
<evidence type="ECO:0000256" key="8">
    <source>
        <dbReference type="ARBA" id="ARBA00023170"/>
    </source>
</evidence>
<dbReference type="SUPFAM" id="SSF52058">
    <property type="entry name" value="L domain-like"/>
    <property type="match status" value="1"/>
</dbReference>
<keyword evidence="8" id="KW-0675">Receptor</keyword>
<dbReference type="AlphaFoldDB" id="A0AAD4WNR8"/>
<dbReference type="Pfam" id="PF00560">
    <property type="entry name" value="LRR_1"/>
    <property type="match status" value="1"/>
</dbReference>
<proteinExistence type="predicted"/>
<reference evidence="12 13" key="1">
    <citation type="journal article" date="2022" name="G3 (Bethesda)">
        <title>Whole-genome sequence and methylome profiling of the almond [Prunus dulcis (Mill.) D.A. Webb] cultivar 'Nonpareil'.</title>
        <authorList>
            <person name="D'Amico-Willman K.M."/>
            <person name="Ouma W.Z."/>
            <person name="Meulia T."/>
            <person name="Sideli G.M."/>
            <person name="Gradziel T.M."/>
            <person name="Fresnedo-Ramirez J."/>
        </authorList>
    </citation>
    <scope>NUCLEOTIDE SEQUENCE [LARGE SCALE GENOMIC DNA]</scope>
    <source>
        <strain evidence="12">Clone GOH B32 T37-40</strain>
    </source>
</reference>
<comment type="subcellular location">
    <subcellularLocation>
        <location evidence="1">Membrane</location>
        <topology evidence="1">Single-pass type I membrane protein</topology>
    </subcellularLocation>
</comment>
<evidence type="ECO:0000313" key="13">
    <source>
        <dbReference type="Proteomes" id="UP001054821"/>
    </source>
</evidence>
<accession>A0AAD4WNR8</accession>
<name>A0AAD4WNR8_PRUDU</name>
<dbReference type="EMBL" id="JAJFAZ020000002">
    <property type="protein sequence ID" value="KAI5345571.1"/>
    <property type="molecule type" value="Genomic_DNA"/>
</dbReference>
<dbReference type="Proteomes" id="UP001054821">
    <property type="component" value="Chromosome 2"/>
</dbReference>
<evidence type="ECO:0000259" key="11">
    <source>
        <dbReference type="Pfam" id="PF08263"/>
    </source>
</evidence>
<evidence type="ECO:0000256" key="1">
    <source>
        <dbReference type="ARBA" id="ARBA00004479"/>
    </source>
</evidence>
<keyword evidence="5" id="KW-0677">Repeat</keyword>
<comment type="caution">
    <text evidence="12">The sequence shown here is derived from an EMBL/GenBank/DDBJ whole genome shotgun (WGS) entry which is preliminary data.</text>
</comment>
<keyword evidence="9" id="KW-0325">Glycoprotein</keyword>
<evidence type="ECO:0000256" key="3">
    <source>
        <dbReference type="ARBA" id="ARBA00022692"/>
    </source>
</evidence>
<evidence type="ECO:0000256" key="4">
    <source>
        <dbReference type="ARBA" id="ARBA00022729"/>
    </source>
</evidence>
<sequence>MQGHGRCLKLFLAFALLLLQYAQGGEVDHSHRDTNVTGRCTERERQALLAFKRGLVDKSDLLSSWGKMISPKLIELHYLEHLDLGGINFIGIPVPDFIGSLSNLRYLDLSWTYFGGKFPSEVGNLTNLKYLALEAMFMIGRKPSISFLN</sequence>
<dbReference type="PANTHER" id="PTHR48063">
    <property type="entry name" value="LRR RECEPTOR-LIKE KINASE"/>
    <property type="match status" value="1"/>
</dbReference>
<feature type="chain" id="PRO_5042123729" description="Leucine-rich repeat-containing N-terminal plant-type domain-containing protein" evidence="10">
    <location>
        <begin position="25"/>
        <end position="149"/>
    </location>
</feature>
<keyword evidence="13" id="KW-1185">Reference proteome</keyword>
<dbReference type="Gene3D" id="3.80.10.10">
    <property type="entry name" value="Ribonuclease Inhibitor"/>
    <property type="match status" value="1"/>
</dbReference>
<keyword evidence="6" id="KW-1133">Transmembrane helix</keyword>
<dbReference type="InterPro" id="IPR013210">
    <property type="entry name" value="LRR_N_plant-typ"/>
</dbReference>
<evidence type="ECO:0000256" key="5">
    <source>
        <dbReference type="ARBA" id="ARBA00022737"/>
    </source>
</evidence>
<dbReference type="InterPro" id="IPR046956">
    <property type="entry name" value="RLP23-like"/>
</dbReference>
<dbReference type="InterPro" id="IPR001611">
    <property type="entry name" value="Leu-rich_rpt"/>
</dbReference>
<evidence type="ECO:0000256" key="6">
    <source>
        <dbReference type="ARBA" id="ARBA00022989"/>
    </source>
</evidence>
<dbReference type="GO" id="GO:0016020">
    <property type="term" value="C:membrane"/>
    <property type="evidence" value="ECO:0007669"/>
    <property type="project" value="UniProtKB-SubCell"/>
</dbReference>
<keyword evidence="4 10" id="KW-0732">Signal</keyword>
<evidence type="ECO:0000256" key="2">
    <source>
        <dbReference type="ARBA" id="ARBA00022614"/>
    </source>
</evidence>
<organism evidence="12 13">
    <name type="scientific">Prunus dulcis</name>
    <name type="common">Almond</name>
    <name type="synonym">Amygdalus dulcis</name>
    <dbReference type="NCBI Taxonomy" id="3755"/>
    <lineage>
        <taxon>Eukaryota</taxon>
        <taxon>Viridiplantae</taxon>
        <taxon>Streptophyta</taxon>
        <taxon>Embryophyta</taxon>
        <taxon>Tracheophyta</taxon>
        <taxon>Spermatophyta</taxon>
        <taxon>Magnoliopsida</taxon>
        <taxon>eudicotyledons</taxon>
        <taxon>Gunneridae</taxon>
        <taxon>Pentapetalae</taxon>
        <taxon>rosids</taxon>
        <taxon>fabids</taxon>
        <taxon>Rosales</taxon>
        <taxon>Rosaceae</taxon>
        <taxon>Amygdaloideae</taxon>
        <taxon>Amygdaleae</taxon>
        <taxon>Prunus</taxon>
    </lineage>
</organism>
<dbReference type="InterPro" id="IPR032675">
    <property type="entry name" value="LRR_dom_sf"/>
</dbReference>
<keyword evidence="7" id="KW-0472">Membrane</keyword>
<dbReference type="Pfam" id="PF08263">
    <property type="entry name" value="LRRNT_2"/>
    <property type="match status" value="1"/>
</dbReference>